<evidence type="ECO:0000256" key="8">
    <source>
        <dbReference type="PROSITE-ProRule" id="PRU00169"/>
    </source>
</evidence>
<evidence type="ECO:0000256" key="9">
    <source>
        <dbReference type="SAM" id="Coils"/>
    </source>
</evidence>
<feature type="domain" description="Response regulatory" evidence="11">
    <location>
        <begin position="6"/>
        <end position="123"/>
    </location>
</feature>
<dbReference type="EC" id="2.7.13.3" evidence="3"/>
<dbReference type="PROSITE" id="PS50112">
    <property type="entry name" value="PAS"/>
    <property type="match status" value="1"/>
</dbReference>
<dbReference type="SMART" id="SM00387">
    <property type="entry name" value="HATPase_c"/>
    <property type="match status" value="1"/>
</dbReference>
<reference evidence="13" key="2">
    <citation type="submission" date="2019-11" db="EMBL/GenBank/DDBJ databases">
        <title>Improved Assembly of Tolypothrix boutellei genome.</title>
        <authorList>
            <person name="Sarangi A.N."/>
            <person name="Mukherjee M."/>
            <person name="Ghosh S."/>
            <person name="Singh D."/>
            <person name="Das A."/>
            <person name="Kant S."/>
            <person name="Prusty A."/>
            <person name="Tripathy S."/>
        </authorList>
    </citation>
    <scope>NUCLEOTIDE SEQUENCE</scope>
    <source>
        <strain evidence="13">VB521301</strain>
    </source>
</reference>
<dbReference type="Gene3D" id="3.40.50.2300">
    <property type="match status" value="2"/>
</dbReference>
<gene>
    <name evidence="14" type="ORF">DA73_0240325</name>
    <name evidence="13" type="ORF">DA73_0400029660</name>
</gene>
<dbReference type="InterPro" id="IPR000014">
    <property type="entry name" value="PAS"/>
</dbReference>
<dbReference type="Pfam" id="PF02518">
    <property type="entry name" value="HATPase_c"/>
    <property type="match status" value="1"/>
</dbReference>
<dbReference type="SMART" id="SM00091">
    <property type="entry name" value="PAS"/>
    <property type="match status" value="1"/>
</dbReference>
<dbReference type="CDD" id="cd17580">
    <property type="entry name" value="REC_2_DhkD-like"/>
    <property type="match status" value="1"/>
</dbReference>
<dbReference type="Gene3D" id="3.30.450.20">
    <property type="entry name" value="PAS domain"/>
    <property type="match status" value="1"/>
</dbReference>
<dbReference type="Pfam" id="PF00512">
    <property type="entry name" value="HisKA"/>
    <property type="match status" value="1"/>
</dbReference>
<dbReference type="FunFam" id="3.30.565.10:FF:000010">
    <property type="entry name" value="Sensor histidine kinase RcsC"/>
    <property type="match status" value="1"/>
</dbReference>
<evidence type="ECO:0000256" key="4">
    <source>
        <dbReference type="ARBA" id="ARBA00022553"/>
    </source>
</evidence>
<dbReference type="Pfam" id="PF00989">
    <property type="entry name" value="PAS"/>
    <property type="match status" value="1"/>
</dbReference>
<dbReference type="InterPro" id="IPR005467">
    <property type="entry name" value="His_kinase_dom"/>
</dbReference>
<dbReference type="PROSITE" id="PS50110">
    <property type="entry name" value="RESPONSE_REGULATORY"/>
    <property type="match status" value="2"/>
</dbReference>
<keyword evidence="4 8" id="KW-0597">Phosphoprotein</keyword>
<comment type="catalytic activity">
    <reaction evidence="1">
        <text>ATP + protein L-histidine = ADP + protein N-phospho-L-histidine.</text>
        <dbReference type="EC" id="2.7.13.3"/>
    </reaction>
</comment>
<keyword evidence="5" id="KW-0808">Transferase</keyword>
<dbReference type="Gene3D" id="1.10.287.130">
    <property type="match status" value="1"/>
</dbReference>
<evidence type="ECO:0000313" key="13">
    <source>
        <dbReference type="EMBL" id="KAF3889183.1"/>
    </source>
</evidence>
<reference evidence="14" key="1">
    <citation type="journal article" date="2015" name="Genome Announc.">
        <title>Draft Genome Sequence of Tolypothrix boutellei Strain VB521301.</title>
        <authorList>
            <person name="Chandrababunaidu M.M."/>
            <person name="Singh D."/>
            <person name="Sen D."/>
            <person name="Bhan S."/>
            <person name="Das S."/>
            <person name="Gupta A."/>
            <person name="Adhikary S.P."/>
            <person name="Tripathy S."/>
        </authorList>
    </citation>
    <scope>NUCLEOTIDE SEQUENCE</scope>
    <source>
        <strain evidence="14">VB521301</strain>
    </source>
</reference>
<dbReference type="Pfam" id="PF00072">
    <property type="entry name" value="Response_reg"/>
    <property type="match status" value="1"/>
</dbReference>
<feature type="coiled-coil region" evidence="9">
    <location>
        <begin position="135"/>
        <end position="176"/>
    </location>
</feature>
<dbReference type="PANTHER" id="PTHR43547:SF2">
    <property type="entry name" value="HYBRID SIGNAL TRANSDUCTION HISTIDINE KINASE C"/>
    <property type="match status" value="1"/>
</dbReference>
<comment type="caution">
    <text evidence="14">The sequence shown here is derived from an EMBL/GenBank/DDBJ whole genome shotgun (WGS) entry which is preliminary data.</text>
</comment>
<evidence type="ECO:0000313" key="15">
    <source>
        <dbReference type="Proteomes" id="UP000029738"/>
    </source>
</evidence>
<dbReference type="InterPro" id="IPR036890">
    <property type="entry name" value="HATPase_C_sf"/>
</dbReference>
<evidence type="ECO:0000259" key="11">
    <source>
        <dbReference type="PROSITE" id="PS50110"/>
    </source>
</evidence>
<dbReference type="PROSITE" id="PS50109">
    <property type="entry name" value="HIS_KIN"/>
    <property type="match status" value="1"/>
</dbReference>
<dbReference type="CDD" id="cd00130">
    <property type="entry name" value="PAS"/>
    <property type="match status" value="1"/>
</dbReference>
<dbReference type="InterPro" id="IPR036097">
    <property type="entry name" value="HisK_dim/P_sf"/>
</dbReference>
<dbReference type="GO" id="GO:0006355">
    <property type="term" value="P:regulation of DNA-templated transcription"/>
    <property type="evidence" value="ECO:0007669"/>
    <property type="project" value="InterPro"/>
</dbReference>
<keyword evidence="15" id="KW-1185">Reference proteome</keyword>
<dbReference type="PRINTS" id="PR00344">
    <property type="entry name" value="BCTRLSENSOR"/>
</dbReference>
<dbReference type="InterPro" id="IPR003594">
    <property type="entry name" value="HATPase_dom"/>
</dbReference>
<dbReference type="SUPFAM" id="SSF55874">
    <property type="entry name" value="ATPase domain of HSP90 chaperone/DNA topoisomerase II/histidine kinase"/>
    <property type="match status" value="1"/>
</dbReference>
<dbReference type="CDD" id="cd00082">
    <property type="entry name" value="HisKA"/>
    <property type="match status" value="1"/>
</dbReference>
<dbReference type="SMART" id="SM00388">
    <property type="entry name" value="HisKA"/>
    <property type="match status" value="1"/>
</dbReference>
<dbReference type="InterPro" id="IPR003661">
    <property type="entry name" value="HisK_dim/P_dom"/>
</dbReference>
<keyword evidence="5" id="KW-0418">Kinase</keyword>
<name>A0A0C1MYB7_9CYAN</name>
<protein>
    <recommendedName>
        <fullName evidence="7">Circadian input-output histidine kinase CikA</fullName>
        <ecNumber evidence="3">2.7.13.3</ecNumber>
    </recommendedName>
</protein>
<evidence type="ECO:0000256" key="2">
    <source>
        <dbReference type="ARBA" id="ARBA00006402"/>
    </source>
</evidence>
<dbReference type="OrthoDB" id="219325at2"/>
<feature type="domain" description="Histidine kinase" evidence="10">
    <location>
        <begin position="297"/>
        <end position="515"/>
    </location>
</feature>
<dbReference type="EMBL" id="JHEG02000059">
    <property type="protein sequence ID" value="KIE07352.1"/>
    <property type="molecule type" value="Genomic_DNA"/>
</dbReference>
<dbReference type="InterPro" id="IPR011006">
    <property type="entry name" value="CheY-like_superfamily"/>
</dbReference>
<evidence type="ECO:0000259" key="12">
    <source>
        <dbReference type="PROSITE" id="PS50112"/>
    </source>
</evidence>
<dbReference type="EMBL" id="JHEG04000001">
    <property type="protein sequence ID" value="KAF3889183.1"/>
    <property type="molecule type" value="Genomic_DNA"/>
</dbReference>
<evidence type="ECO:0000256" key="6">
    <source>
        <dbReference type="ARBA" id="ARBA00023012"/>
    </source>
</evidence>
<keyword evidence="9" id="KW-0175">Coiled coil</keyword>
<proteinExistence type="inferred from homology"/>
<evidence type="ECO:0000256" key="1">
    <source>
        <dbReference type="ARBA" id="ARBA00000085"/>
    </source>
</evidence>
<dbReference type="SUPFAM" id="SSF55785">
    <property type="entry name" value="PYP-like sensor domain (PAS domain)"/>
    <property type="match status" value="1"/>
</dbReference>
<dbReference type="CDD" id="cd00156">
    <property type="entry name" value="REC"/>
    <property type="match status" value="1"/>
</dbReference>
<dbReference type="NCBIfam" id="TIGR00229">
    <property type="entry name" value="sensory_box"/>
    <property type="match status" value="1"/>
</dbReference>
<dbReference type="GO" id="GO:0000155">
    <property type="term" value="F:phosphorelay sensor kinase activity"/>
    <property type="evidence" value="ECO:0007669"/>
    <property type="project" value="InterPro"/>
</dbReference>
<dbReference type="Proteomes" id="UP000029738">
    <property type="component" value="Unassembled WGS sequence"/>
</dbReference>
<feature type="modified residue" description="4-aspartylphosphate" evidence="8">
    <location>
        <position position="586"/>
    </location>
</feature>
<dbReference type="SMART" id="SM00448">
    <property type="entry name" value="REC"/>
    <property type="match status" value="1"/>
</dbReference>
<keyword evidence="6" id="KW-0902">Two-component regulatory system</keyword>
<dbReference type="STRING" id="1479485.DA73_0240325"/>
<dbReference type="SUPFAM" id="SSF52172">
    <property type="entry name" value="CheY-like"/>
    <property type="match status" value="2"/>
</dbReference>
<evidence type="ECO:0000256" key="7">
    <source>
        <dbReference type="ARBA" id="ARBA00074306"/>
    </source>
</evidence>
<feature type="domain" description="PAS" evidence="12">
    <location>
        <begin position="166"/>
        <end position="211"/>
    </location>
</feature>
<dbReference type="PANTHER" id="PTHR43547">
    <property type="entry name" value="TWO-COMPONENT HISTIDINE KINASE"/>
    <property type="match status" value="1"/>
</dbReference>
<evidence type="ECO:0000256" key="5">
    <source>
        <dbReference type="ARBA" id="ARBA00022777"/>
    </source>
</evidence>
<dbReference type="AlphaFoldDB" id="A0A0C1MYB7"/>
<feature type="domain" description="Response regulatory" evidence="11">
    <location>
        <begin position="537"/>
        <end position="655"/>
    </location>
</feature>
<sequence>MDAKCNILLLLVSPEKTKNIPALLSQGNLAKNYKYTCISTKADYISHLHLEWDVIVVEDCLKDMEALEALRLAQAQKQNVPFIIVNSTNSVSMAVKCMKRGATDYLLQEELAQLPQIIEQIIAKKIQSIKSKSPKIDLEQELQKQTTELRQQKEHIQQIEAAAQRIEAQLQTLIAKNADGIIVVDKQGIVRFINPAALDLFGCKQEELLGELFGFPVVCGDNTEVDICGCNKENSVANSCSDKIAQMRVVEIEWYGKIAYLVSLRDITERKRAEEERTKLLEQAQAANRIKDEFLSVLSHELRTPLNPILGWVKLLQSGKLDPLKTTEALATIERNARLQIQLVNDLLSVSKILSGKLTLNPVAVDLTTTIASAIESVRLAARAKSIELVTILDRNVGLVFGDPKRLRQVIWNLLSNAVKFTPSTGRVTIRLEKIDVYAQIQVSDTGKGIKQDFLPYIFDYFRQQDSSYSRKFGGLGLGLPIVRHLVELHGGTVQAESLGDGKGATFTVRLPLIHSSSLTQSESTQNNDVLDLSGVRVLVVDDEQENRDFLVVLLESYGASVRAVASAHEALVSLIEQPPHLLVSDIGLPGMDGYTLIKEIRSLPPERGGKIPAIALTGFSGEAARKQLLGTGFTLHLSKPIEPNILATAIAHLVNI</sequence>
<dbReference type="CDD" id="cd16922">
    <property type="entry name" value="HATPase_EvgS-ArcB-TorS-like"/>
    <property type="match status" value="1"/>
</dbReference>
<comment type="similarity">
    <text evidence="2">In the N-terminal section; belongs to the phytochrome family.</text>
</comment>
<dbReference type="InterPro" id="IPR004358">
    <property type="entry name" value="Sig_transdc_His_kin-like_C"/>
</dbReference>
<dbReference type="SUPFAM" id="SSF47384">
    <property type="entry name" value="Homodimeric domain of signal transducing histidine kinase"/>
    <property type="match status" value="1"/>
</dbReference>
<evidence type="ECO:0000313" key="14">
    <source>
        <dbReference type="EMBL" id="KIE07352.1"/>
    </source>
</evidence>
<evidence type="ECO:0000256" key="3">
    <source>
        <dbReference type="ARBA" id="ARBA00012438"/>
    </source>
</evidence>
<dbReference type="RefSeq" id="WP_038076957.1">
    <property type="nucleotide sequence ID" value="NZ_JHEG04000001.1"/>
</dbReference>
<comment type="caution">
    <text evidence="8">Lacks conserved residue(s) required for the propagation of feature annotation.</text>
</comment>
<dbReference type="Gene3D" id="3.30.565.10">
    <property type="entry name" value="Histidine kinase-like ATPase, C-terminal domain"/>
    <property type="match status" value="1"/>
</dbReference>
<accession>A0A0C1MYB7</accession>
<dbReference type="InterPro" id="IPR013767">
    <property type="entry name" value="PAS_fold"/>
</dbReference>
<evidence type="ECO:0000259" key="10">
    <source>
        <dbReference type="PROSITE" id="PS50109"/>
    </source>
</evidence>
<organism evidence="14">
    <name type="scientific">Tolypothrix bouteillei VB521301</name>
    <dbReference type="NCBI Taxonomy" id="1479485"/>
    <lineage>
        <taxon>Bacteria</taxon>
        <taxon>Bacillati</taxon>
        <taxon>Cyanobacteriota</taxon>
        <taxon>Cyanophyceae</taxon>
        <taxon>Nostocales</taxon>
        <taxon>Tolypothrichaceae</taxon>
        <taxon>Tolypothrix</taxon>
    </lineage>
</organism>
<dbReference type="InterPro" id="IPR001789">
    <property type="entry name" value="Sig_transdc_resp-reg_receiver"/>
</dbReference>
<dbReference type="InterPro" id="IPR035965">
    <property type="entry name" value="PAS-like_dom_sf"/>
</dbReference>